<keyword evidence="12" id="KW-1185">Reference proteome</keyword>
<keyword evidence="2 7" id="KW-0963">Cytoplasm</keyword>
<gene>
    <name evidence="11" type="ORF">A3841_00660</name>
</gene>
<keyword evidence="5 7" id="KW-0119">Carbohydrate metabolism</keyword>
<dbReference type="CDD" id="cd07503">
    <property type="entry name" value="HAD_HisB-N"/>
    <property type="match status" value="1"/>
</dbReference>
<evidence type="ECO:0000256" key="9">
    <source>
        <dbReference type="PIRSR" id="PIRSR004682-3"/>
    </source>
</evidence>
<comment type="cofactor">
    <cofactor evidence="10">
        <name>Mg(2+)</name>
        <dbReference type="ChEBI" id="CHEBI:18420"/>
    </cofactor>
</comment>
<dbReference type="InterPro" id="IPR006543">
    <property type="entry name" value="Histidinol-phos"/>
</dbReference>
<comment type="similarity">
    <text evidence="7">Belongs to the gmhB family.</text>
</comment>
<evidence type="ECO:0000256" key="10">
    <source>
        <dbReference type="PIRSR" id="PIRSR004682-4"/>
    </source>
</evidence>
<comment type="subcellular location">
    <subcellularLocation>
        <location evidence="1 7">Cytoplasm</location>
    </subcellularLocation>
</comment>
<dbReference type="GO" id="GO:0046872">
    <property type="term" value="F:metal ion binding"/>
    <property type="evidence" value="ECO:0007669"/>
    <property type="project" value="UniProtKB-KW"/>
</dbReference>
<keyword evidence="4 7" id="KW-0378">Hydrolase</keyword>
<dbReference type="PIRSF" id="PIRSF004682">
    <property type="entry name" value="GmhB"/>
    <property type="match status" value="1"/>
</dbReference>
<dbReference type="EC" id="3.1.3.-" evidence="7"/>
<dbReference type="GO" id="GO:0016791">
    <property type="term" value="F:phosphatase activity"/>
    <property type="evidence" value="ECO:0007669"/>
    <property type="project" value="InterPro"/>
</dbReference>
<proteinExistence type="inferred from homology"/>
<accession>A0A1Q5PBZ2</accession>
<dbReference type="Pfam" id="PF13242">
    <property type="entry name" value="Hydrolase_like"/>
    <property type="match status" value="1"/>
</dbReference>
<evidence type="ECO:0000256" key="7">
    <source>
        <dbReference type="PIRNR" id="PIRNR004682"/>
    </source>
</evidence>
<evidence type="ECO:0000313" key="11">
    <source>
        <dbReference type="EMBL" id="OKL39769.1"/>
    </source>
</evidence>
<dbReference type="AlphaFoldDB" id="A0A1Q5PBZ2"/>
<dbReference type="NCBIfam" id="TIGR01656">
    <property type="entry name" value="Histidinol-ppas"/>
    <property type="match status" value="1"/>
</dbReference>
<dbReference type="InterPro" id="IPR036412">
    <property type="entry name" value="HAD-like_sf"/>
</dbReference>
<protein>
    <recommendedName>
        <fullName evidence="6 7">D,D-heptose 1,7-bisphosphate phosphatase</fullName>
        <ecNumber evidence="7">3.1.3.-</ecNumber>
    </recommendedName>
</protein>
<evidence type="ECO:0000256" key="3">
    <source>
        <dbReference type="ARBA" id="ARBA00022723"/>
    </source>
</evidence>
<dbReference type="Gene3D" id="3.40.50.1000">
    <property type="entry name" value="HAD superfamily/HAD-like"/>
    <property type="match status" value="1"/>
</dbReference>
<evidence type="ECO:0000256" key="6">
    <source>
        <dbReference type="ARBA" id="ARBA00031828"/>
    </source>
</evidence>
<feature type="site" description="Stabilizes the phosphoryl group" evidence="9">
    <location>
        <position position="102"/>
    </location>
</feature>
<feature type="active site" description="Proton donor" evidence="8">
    <location>
        <position position="12"/>
    </location>
</feature>
<evidence type="ECO:0000256" key="8">
    <source>
        <dbReference type="PIRSR" id="PIRSR004682-1"/>
    </source>
</evidence>
<evidence type="ECO:0000256" key="1">
    <source>
        <dbReference type="ARBA" id="ARBA00004496"/>
    </source>
</evidence>
<dbReference type="OrthoDB" id="9813880at2"/>
<dbReference type="PANTHER" id="PTHR42891">
    <property type="entry name" value="D-GLYCERO-BETA-D-MANNO-HEPTOSE-1,7-BISPHOSPHATE 7-PHOSPHATASE"/>
    <property type="match status" value="1"/>
</dbReference>
<comment type="caution">
    <text evidence="11">The sequence shown here is derived from an EMBL/GenBank/DDBJ whole genome shotgun (WGS) entry which is preliminary data.</text>
</comment>
<dbReference type="STRING" id="1797110.A3841_00660"/>
<dbReference type="InterPro" id="IPR004446">
    <property type="entry name" value="Heptose_bisP_phosphatase"/>
</dbReference>
<feature type="binding site" evidence="10">
    <location>
        <position position="10"/>
    </location>
    <ligand>
        <name>Mg(2+)</name>
        <dbReference type="ChEBI" id="CHEBI:18420"/>
    </ligand>
</feature>
<dbReference type="EMBL" id="LVWA01000007">
    <property type="protein sequence ID" value="OKL39769.1"/>
    <property type="molecule type" value="Genomic_DNA"/>
</dbReference>
<dbReference type="GO" id="GO:0005737">
    <property type="term" value="C:cytoplasm"/>
    <property type="evidence" value="ECO:0007669"/>
    <property type="project" value="UniProtKB-SubCell"/>
</dbReference>
<name>A0A1Q5PBZ2_9BACT</name>
<dbReference type="GO" id="GO:0005975">
    <property type="term" value="P:carbohydrate metabolic process"/>
    <property type="evidence" value="ECO:0007669"/>
    <property type="project" value="InterPro"/>
</dbReference>
<dbReference type="InterPro" id="IPR023214">
    <property type="entry name" value="HAD_sf"/>
</dbReference>
<dbReference type="InterPro" id="IPR006549">
    <property type="entry name" value="HAD-SF_hydro_IIIA"/>
</dbReference>
<keyword evidence="10" id="KW-0460">Magnesium</keyword>
<sequence>MQKQKCVFLDRDGVLNRERGDYTYALEDFEVLPRVPEALRLLKKNGYLLIVVTNQGGVAKGLYKKSDVLACHRKLQDACDSLIDAHYMAPGHPSSSASLSRKPDSLMLEKAIAKYNIDPAQSWMVGDSLRDLEAAEKVGVKGILVGNKYKSGTYGWQLADLWEAAQFILREPTEMGR</sequence>
<reference evidence="11 12" key="1">
    <citation type="submission" date="2016-03" db="EMBL/GenBank/DDBJ databases">
        <title>Genome sequence of Pontibacter sp. nov., of the family cytophagaceae, isolated from marine sediment of the Yellow Sea, China.</title>
        <authorList>
            <person name="Zhang G."/>
            <person name="Zhang R."/>
        </authorList>
    </citation>
    <scope>NUCLEOTIDE SEQUENCE [LARGE SCALE GENOMIC DNA]</scope>
    <source>
        <strain evidence="11 12">S10-8</strain>
    </source>
</reference>
<evidence type="ECO:0000313" key="12">
    <source>
        <dbReference type="Proteomes" id="UP000186551"/>
    </source>
</evidence>
<evidence type="ECO:0000256" key="4">
    <source>
        <dbReference type="ARBA" id="ARBA00022801"/>
    </source>
</evidence>
<organism evidence="11 12">
    <name type="scientific">Pontibacter flavimaris</name>
    <dbReference type="NCBI Taxonomy" id="1797110"/>
    <lineage>
        <taxon>Bacteria</taxon>
        <taxon>Pseudomonadati</taxon>
        <taxon>Bacteroidota</taxon>
        <taxon>Cytophagia</taxon>
        <taxon>Cytophagales</taxon>
        <taxon>Hymenobacteraceae</taxon>
        <taxon>Pontibacter</taxon>
    </lineage>
</organism>
<feature type="site" description="Stabilizes the phosphoryl group" evidence="9">
    <location>
        <position position="53"/>
    </location>
</feature>
<feature type="binding site" evidence="10">
    <location>
        <position position="12"/>
    </location>
    <ligand>
        <name>Mg(2+)</name>
        <dbReference type="ChEBI" id="CHEBI:18420"/>
    </ligand>
</feature>
<keyword evidence="3 10" id="KW-0479">Metal-binding</keyword>
<dbReference type="NCBIfam" id="TIGR01662">
    <property type="entry name" value="HAD-SF-IIIA"/>
    <property type="match status" value="1"/>
</dbReference>
<evidence type="ECO:0000256" key="5">
    <source>
        <dbReference type="ARBA" id="ARBA00023277"/>
    </source>
</evidence>
<feature type="binding site" evidence="10">
    <location>
        <position position="127"/>
    </location>
    <ligand>
        <name>Mg(2+)</name>
        <dbReference type="ChEBI" id="CHEBI:18420"/>
    </ligand>
</feature>
<dbReference type="SUPFAM" id="SSF56784">
    <property type="entry name" value="HAD-like"/>
    <property type="match status" value="1"/>
</dbReference>
<evidence type="ECO:0000256" key="2">
    <source>
        <dbReference type="ARBA" id="ARBA00022490"/>
    </source>
</evidence>
<dbReference type="Proteomes" id="UP000186551">
    <property type="component" value="Unassembled WGS sequence"/>
</dbReference>
<dbReference type="PANTHER" id="PTHR42891:SF1">
    <property type="entry name" value="D-GLYCERO-BETA-D-MANNO-HEPTOSE-1,7-BISPHOSPHATE 7-PHOSPHATASE"/>
    <property type="match status" value="1"/>
</dbReference>
<feature type="active site" description="Nucleophile" evidence="8">
    <location>
        <position position="10"/>
    </location>
</feature>
<feature type="site" description="Contributes to substrate recognition" evidence="9">
    <location>
        <position position="101"/>
    </location>
</feature>